<dbReference type="InterPro" id="IPR027417">
    <property type="entry name" value="P-loop_NTPase"/>
</dbReference>
<dbReference type="OMA" id="SSAWESC"/>
<dbReference type="AlphaFoldDB" id="Q6CQY1"/>
<name>Q6CQY1_KLULA</name>
<protein>
    <recommendedName>
        <fullName evidence="13">ATP-dependent DNA helicase RRM3</fullName>
        <ecNumber evidence="13">5.6.2.3</ecNumber>
    </recommendedName>
    <alternativeName>
        <fullName evidence="13">DNA 5'-3' helicase RRM3</fullName>
    </alternativeName>
    <alternativeName>
        <fullName evidence="13">rDNA recombination mutation protein 3</fullName>
    </alternativeName>
</protein>
<dbReference type="RefSeq" id="XP_453658.1">
    <property type="nucleotide sequence ID" value="XM_453658.1"/>
</dbReference>
<gene>
    <name evidence="13" type="primary">RRM3</name>
    <name evidence="16" type="ORF">KLLA0_D13354g</name>
</gene>
<dbReference type="InParanoid" id="Q6CQY1"/>
<evidence type="ECO:0000256" key="3">
    <source>
        <dbReference type="ARBA" id="ARBA00022763"/>
    </source>
</evidence>
<evidence type="ECO:0000256" key="4">
    <source>
        <dbReference type="ARBA" id="ARBA00022801"/>
    </source>
</evidence>
<dbReference type="STRING" id="284590.Q6CQY1"/>
<keyword evidence="9" id="KW-0233">DNA recombination</keyword>
<dbReference type="InterPro" id="IPR003593">
    <property type="entry name" value="AAA+_ATPase"/>
</dbReference>
<keyword evidence="17" id="KW-1185">Reference proteome</keyword>
<dbReference type="HAMAP" id="MF_03177">
    <property type="entry name" value="RRM3"/>
    <property type="match status" value="1"/>
</dbReference>
<dbReference type="InterPro" id="IPR049163">
    <property type="entry name" value="Pif1-like_2B_dom"/>
</dbReference>
<keyword evidence="6 13" id="KW-0067">ATP-binding</keyword>
<proteinExistence type="inferred from homology"/>
<dbReference type="eggNOG" id="KOG0987">
    <property type="taxonomic scope" value="Eukaryota"/>
</dbReference>
<reference evidence="16 17" key="1">
    <citation type="journal article" date="2004" name="Nature">
        <title>Genome evolution in yeasts.</title>
        <authorList>
            <consortium name="Genolevures"/>
            <person name="Dujon B."/>
            <person name="Sherman D."/>
            <person name="Fischer G."/>
            <person name="Durrens P."/>
            <person name="Casaregola S."/>
            <person name="Lafontaine I."/>
            <person name="de Montigny J."/>
            <person name="Marck C."/>
            <person name="Neuveglise C."/>
            <person name="Talla E."/>
            <person name="Goffard N."/>
            <person name="Frangeul L."/>
            <person name="Aigle M."/>
            <person name="Anthouard V."/>
            <person name="Babour A."/>
            <person name="Barbe V."/>
            <person name="Barnay S."/>
            <person name="Blanchin S."/>
            <person name="Beckerich J.M."/>
            <person name="Beyne E."/>
            <person name="Bleykasten C."/>
            <person name="Boisrame A."/>
            <person name="Boyer J."/>
            <person name="Cattolico L."/>
            <person name="Confanioleri F."/>
            <person name="de Daruvar A."/>
            <person name="Despons L."/>
            <person name="Fabre E."/>
            <person name="Fairhead C."/>
            <person name="Ferry-Dumazet H."/>
            <person name="Groppi A."/>
            <person name="Hantraye F."/>
            <person name="Hennequin C."/>
            <person name="Jauniaux N."/>
            <person name="Joyet P."/>
            <person name="Kachouri R."/>
            <person name="Kerrest A."/>
            <person name="Koszul R."/>
            <person name="Lemaire M."/>
            <person name="Lesur I."/>
            <person name="Ma L."/>
            <person name="Muller H."/>
            <person name="Nicaud J.M."/>
            <person name="Nikolski M."/>
            <person name="Oztas S."/>
            <person name="Ozier-Kalogeropoulos O."/>
            <person name="Pellenz S."/>
            <person name="Potier S."/>
            <person name="Richard G.F."/>
            <person name="Straub M.L."/>
            <person name="Suleau A."/>
            <person name="Swennene D."/>
            <person name="Tekaia F."/>
            <person name="Wesolowski-Louvel M."/>
            <person name="Westhof E."/>
            <person name="Wirth B."/>
            <person name="Zeniou-Meyer M."/>
            <person name="Zivanovic I."/>
            <person name="Bolotin-Fukuhara M."/>
            <person name="Thierry A."/>
            <person name="Bouchier C."/>
            <person name="Caudron B."/>
            <person name="Scarpelli C."/>
            <person name="Gaillardin C."/>
            <person name="Weissenbach J."/>
            <person name="Wincker P."/>
            <person name="Souciet J.L."/>
        </authorList>
    </citation>
    <scope>NUCLEOTIDE SEQUENCE [LARGE SCALE GENOMIC DNA]</scope>
    <source>
        <strain evidence="17">ATCC 8585 / CBS 2359 / DSM 70799 / NBRC 1267 / NRRL Y-1140 / WM37</strain>
    </source>
</reference>
<dbReference type="InterPro" id="IPR048293">
    <property type="entry name" value="PIF1_RRM3_pfh1"/>
</dbReference>
<keyword evidence="7 13" id="KW-0238">DNA-binding</keyword>
<evidence type="ECO:0000256" key="11">
    <source>
        <dbReference type="ARBA" id="ARBA00023235"/>
    </source>
</evidence>
<keyword evidence="4 13" id="KW-0378">Hydrolase</keyword>
<dbReference type="GO" id="GO:0043139">
    <property type="term" value="F:5'-3' DNA helicase activity"/>
    <property type="evidence" value="ECO:0007669"/>
    <property type="project" value="UniProtKB-UniRule"/>
</dbReference>
<evidence type="ECO:0000259" key="15">
    <source>
        <dbReference type="SMART" id="SM00382"/>
    </source>
</evidence>
<dbReference type="FunCoup" id="Q6CQY1">
    <property type="interactions" value="841"/>
</dbReference>
<keyword evidence="13" id="KW-0779">Telomere</keyword>
<dbReference type="EC" id="5.6.2.3" evidence="13"/>
<dbReference type="KEGG" id="kla:KLLA0_D13354g"/>
<evidence type="ECO:0000256" key="13">
    <source>
        <dbReference type="HAMAP-Rule" id="MF_03177"/>
    </source>
</evidence>
<dbReference type="InterPro" id="IPR028880">
    <property type="entry name" value="Rrm3"/>
</dbReference>
<dbReference type="InterPro" id="IPR051055">
    <property type="entry name" value="PIF1_helicase"/>
</dbReference>
<dbReference type="GO" id="GO:0000781">
    <property type="term" value="C:chromosome, telomeric region"/>
    <property type="evidence" value="ECO:0007669"/>
    <property type="project" value="UniProtKB-SubCell"/>
</dbReference>
<dbReference type="EMBL" id="CR382124">
    <property type="protein sequence ID" value="CAH00754.1"/>
    <property type="molecule type" value="Genomic_DNA"/>
</dbReference>
<evidence type="ECO:0000256" key="1">
    <source>
        <dbReference type="ARBA" id="ARBA00004173"/>
    </source>
</evidence>
<evidence type="ECO:0000313" key="17">
    <source>
        <dbReference type="Proteomes" id="UP000000598"/>
    </source>
</evidence>
<dbReference type="Gene3D" id="3.40.50.300">
    <property type="entry name" value="P-loop containing nucleotide triphosphate hydrolases"/>
    <property type="match status" value="1"/>
</dbReference>
<evidence type="ECO:0000256" key="12">
    <source>
        <dbReference type="ARBA" id="ARBA00023242"/>
    </source>
</evidence>
<comment type="subcellular location">
    <subcellularLocation>
        <location evidence="1">Mitochondrion</location>
    </subcellularLocation>
    <subcellularLocation>
        <location evidence="13">Nucleus</location>
    </subcellularLocation>
    <subcellularLocation>
        <location evidence="13">Chromosome</location>
        <location evidence="13">Telomere</location>
    </subcellularLocation>
</comment>
<dbReference type="HOGENOM" id="CLU_001613_0_2_1"/>
<feature type="domain" description="AAA+ ATPase" evidence="15">
    <location>
        <begin position="222"/>
        <end position="381"/>
    </location>
</feature>
<dbReference type="PANTHER" id="PTHR47642">
    <property type="entry name" value="ATP-DEPENDENT DNA HELICASE"/>
    <property type="match status" value="1"/>
</dbReference>
<dbReference type="PANTHER" id="PTHR47642:SF5">
    <property type="entry name" value="ATP-DEPENDENT DNA HELICASE"/>
    <property type="match status" value="1"/>
</dbReference>
<dbReference type="GO" id="GO:0000723">
    <property type="term" value="P:telomere maintenance"/>
    <property type="evidence" value="ECO:0007669"/>
    <property type="project" value="InterPro"/>
</dbReference>
<comment type="similarity">
    <text evidence="13">Belongs to the helicase family. PIF1 subfamily.</text>
</comment>
<evidence type="ECO:0000256" key="10">
    <source>
        <dbReference type="ARBA" id="ARBA00023204"/>
    </source>
</evidence>
<feature type="compositionally biased region" description="Low complexity" evidence="14">
    <location>
        <begin position="157"/>
        <end position="177"/>
    </location>
</feature>
<dbReference type="Pfam" id="PF05970">
    <property type="entry name" value="PIF1"/>
    <property type="match status" value="1"/>
</dbReference>
<feature type="DNA-binding region" evidence="13">
    <location>
        <begin position="665"/>
        <end position="684"/>
    </location>
</feature>
<accession>Q6CQY1</accession>
<dbReference type="GO" id="GO:0006260">
    <property type="term" value="P:DNA replication"/>
    <property type="evidence" value="ECO:0007669"/>
    <property type="project" value="UniProtKB-UniRule"/>
</dbReference>
<feature type="binding site" evidence="13">
    <location>
        <begin position="230"/>
        <end position="237"/>
    </location>
    <ligand>
        <name>ATP</name>
        <dbReference type="ChEBI" id="CHEBI:30616"/>
    </ligand>
</feature>
<evidence type="ECO:0000256" key="14">
    <source>
        <dbReference type="SAM" id="MobiDB-lite"/>
    </source>
</evidence>
<dbReference type="GO" id="GO:0005524">
    <property type="term" value="F:ATP binding"/>
    <property type="evidence" value="ECO:0007669"/>
    <property type="project" value="UniProtKB-UniRule"/>
</dbReference>
<dbReference type="Proteomes" id="UP000000598">
    <property type="component" value="Chromosome D"/>
</dbReference>
<dbReference type="SUPFAM" id="SSF52540">
    <property type="entry name" value="P-loop containing nucleoside triphosphate hydrolases"/>
    <property type="match status" value="2"/>
</dbReference>
<keyword evidence="11 13" id="KW-0413">Isomerase</keyword>
<keyword evidence="3 13" id="KW-0227">DNA damage</keyword>
<sequence>MLNKLNANKKNKKKDGQSTLNMFFKVKNKPALESSSSFNSHFTEKTVSPPVKALRTQSVLSSLHSQGSFEEESNDDFYSLLREKKPVKNFKPSSQTFLSSSQFQCQSGSSFSSQTSTVSGYFSSTTATATATATATESSWQKPKLERTLSGVKRTYSDVSDGSQSSSSSNALSLSSVKRVKPIPRQSIVSHTSSKSSKSSSINGRIELTAEQRKVIEYVCKDRLNVFYTGSAGTGKSVILRTMISTLNAKYGKDAVAVTASTGLAAVNIGGITINKFSGVGIGQGDANRLINMVKRNKTSLNRWKRTKVLIVDEISMIDGYFLDKLDAIGRGLLNRTKPFGGIQLVFTGDFFQLPPVPDRDSNKAGPIFCFESNVWKYAIHKTILLQQVFRQTDNELIDLLNGIRMGNTSGDTIKLIKKFEAPVEYDDGIEPTELYPTRREVELSNKRRLERLPGYEILYKAVDFIPPNINSNILNNVMAEKEIKLKEDAQVMMLKNIDDTLVNGSLGRVLFFCTSALFLEASKIFPDLSDPEVVQDMRCVCRAIGVPPSGRSSDLQRDINLRPTNRQEVLNFVLDKASKIVNGPGILSTIMFPVVKFIDKQDIRGYQIKLVEPEEFSVGETEKDSAVRKQLPLMLCWAISIHKSQGQTIDRLKVDLKRTFESGQVYVALSRAVSKDRLQITNFDPHKIKVNEKVKDFYQNLHKLKT</sequence>
<evidence type="ECO:0000256" key="5">
    <source>
        <dbReference type="ARBA" id="ARBA00022806"/>
    </source>
</evidence>
<comment type="function">
    <text evidence="13">5' to 3' DNA replicative helicase recruited to paused replisomes to promote fork progression throughout nonhistone protein-DNA complexes, naturally occurring impediments that are encountered in each S phase where replication forks pauses. Required for timely replication of the telomere and subtelomeric DNA and for wild-type levels of telomeric silencing. Involved in DNA repair during stalled replication fork, regulation of fragile sites expression and essential for genome stability. Plays also a role in mtDNA replication. Has G-quadruplex (G4) unwinding activity and can suppress G4-induced genome instability when PIF1 levels are low.</text>
</comment>
<dbReference type="GO" id="GO:0005657">
    <property type="term" value="C:replication fork"/>
    <property type="evidence" value="ECO:0007669"/>
    <property type="project" value="UniProtKB-UniRule"/>
</dbReference>
<dbReference type="GO" id="GO:0051880">
    <property type="term" value="F:G-quadruplex DNA binding"/>
    <property type="evidence" value="ECO:0007669"/>
    <property type="project" value="UniProtKB-UniRule"/>
</dbReference>
<feature type="region of interest" description="Disordered" evidence="14">
    <location>
        <begin position="156"/>
        <end position="177"/>
    </location>
</feature>
<organism evidence="16 17">
    <name type="scientific">Kluyveromyces lactis (strain ATCC 8585 / CBS 2359 / DSM 70799 / NBRC 1267 / NRRL Y-1140 / WM37)</name>
    <name type="common">Yeast</name>
    <name type="synonym">Candida sphaerica</name>
    <dbReference type="NCBI Taxonomy" id="284590"/>
    <lineage>
        <taxon>Eukaryota</taxon>
        <taxon>Fungi</taxon>
        <taxon>Dikarya</taxon>
        <taxon>Ascomycota</taxon>
        <taxon>Saccharomycotina</taxon>
        <taxon>Saccharomycetes</taxon>
        <taxon>Saccharomycetales</taxon>
        <taxon>Saccharomycetaceae</taxon>
        <taxon>Kluyveromyces</taxon>
    </lineage>
</organism>
<dbReference type="GO" id="GO:0016887">
    <property type="term" value="F:ATP hydrolysis activity"/>
    <property type="evidence" value="ECO:0007669"/>
    <property type="project" value="RHEA"/>
</dbReference>
<evidence type="ECO:0000256" key="8">
    <source>
        <dbReference type="ARBA" id="ARBA00023128"/>
    </source>
</evidence>
<evidence type="ECO:0000256" key="2">
    <source>
        <dbReference type="ARBA" id="ARBA00022741"/>
    </source>
</evidence>
<keyword evidence="5 13" id="KW-0347">Helicase</keyword>
<dbReference type="GO" id="GO:0006310">
    <property type="term" value="P:DNA recombination"/>
    <property type="evidence" value="ECO:0007669"/>
    <property type="project" value="UniProtKB-KW"/>
</dbReference>
<dbReference type="GO" id="GO:0005634">
    <property type="term" value="C:nucleus"/>
    <property type="evidence" value="ECO:0007669"/>
    <property type="project" value="UniProtKB-SubCell"/>
</dbReference>
<keyword evidence="8" id="KW-0496">Mitochondrion</keyword>
<evidence type="ECO:0000313" key="16">
    <source>
        <dbReference type="EMBL" id="CAH00754.1"/>
    </source>
</evidence>
<comment type="catalytic activity">
    <reaction evidence="13">
        <text>ATP + H2O = ADP + phosphate + H(+)</text>
        <dbReference type="Rhea" id="RHEA:13065"/>
        <dbReference type="ChEBI" id="CHEBI:15377"/>
        <dbReference type="ChEBI" id="CHEBI:15378"/>
        <dbReference type="ChEBI" id="CHEBI:30616"/>
        <dbReference type="ChEBI" id="CHEBI:43474"/>
        <dbReference type="ChEBI" id="CHEBI:456216"/>
        <dbReference type="EC" id="5.6.2.3"/>
    </reaction>
</comment>
<feature type="region of interest" description="Disordered" evidence="14">
    <location>
        <begin position="1"/>
        <end position="20"/>
    </location>
</feature>
<dbReference type="SMART" id="SM00382">
    <property type="entry name" value="AAA"/>
    <property type="match status" value="1"/>
</dbReference>
<dbReference type="GeneID" id="2893397"/>
<dbReference type="CDD" id="cd18037">
    <property type="entry name" value="DEXSc_Pif1_like"/>
    <property type="match status" value="1"/>
</dbReference>
<dbReference type="InterPro" id="IPR010285">
    <property type="entry name" value="DNA_helicase_pif1-like_DEAD"/>
</dbReference>
<dbReference type="PaxDb" id="284590-Q6CQY1"/>
<evidence type="ECO:0000256" key="7">
    <source>
        <dbReference type="ARBA" id="ARBA00023125"/>
    </source>
</evidence>
<dbReference type="GO" id="GO:0005739">
    <property type="term" value="C:mitochondrion"/>
    <property type="evidence" value="ECO:0007669"/>
    <property type="project" value="UniProtKB-SubCell"/>
</dbReference>
<keyword evidence="10 13" id="KW-0234">DNA repair</keyword>
<dbReference type="CDD" id="cd18809">
    <property type="entry name" value="SF1_C_RecD"/>
    <property type="match status" value="1"/>
</dbReference>
<keyword evidence="12 13" id="KW-0539">Nucleus</keyword>
<keyword evidence="2 13" id="KW-0547">Nucleotide-binding</keyword>
<keyword evidence="13" id="KW-0158">Chromosome</keyword>
<evidence type="ECO:0000256" key="9">
    <source>
        <dbReference type="ARBA" id="ARBA00023172"/>
    </source>
</evidence>
<evidence type="ECO:0000256" key="6">
    <source>
        <dbReference type="ARBA" id="ARBA00022840"/>
    </source>
</evidence>
<dbReference type="HAMAP" id="MF_03176">
    <property type="entry name" value="PIF1"/>
    <property type="match status" value="1"/>
</dbReference>
<dbReference type="Pfam" id="PF21530">
    <property type="entry name" value="Pif1_2B_dom"/>
    <property type="match status" value="1"/>
</dbReference>
<dbReference type="GO" id="GO:0006281">
    <property type="term" value="P:DNA repair"/>
    <property type="evidence" value="ECO:0007669"/>
    <property type="project" value="UniProtKB-UniRule"/>
</dbReference>